<protein>
    <submittedName>
        <fullName evidence="2">Uncharacterized protein</fullName>
    </submittedName>
</protein>
<organism evidence="2">
    <name type="scientific">marine metagenome</name>
    <dbReference type="NCBI Taxonomy" id="408172"/>
    <lineage>
        <taxon>unclassified sequences</taxon>
        <taxon>metagenomes</taxon>
        <taxon>ecological metagenomes</taxon>
    </lineage>
</organism>
<feature type="non-terminal residue" evidence="2">
    <location>
        <position position="129"/>
    </location>
</feature>
<keyword evidence="1" id="KW-1133">Transmembrane helix</keyword>
<sequence length="129" mass="14186">MHSVDLQRNPRPLLWAGTAVLALWALFSPAFGPVMDHHFAERHHNHSHIYIGPPDIDHIHPYQDNHSHRLAYRADDSNPPSGSNLLINTVFLAPLDGMGQDSLAPATPAAQPMNSIPEQGILLAWPQSG</sequence>
<evidence type="ECO:0000313" key="2">
    <source>
        <dbReference type="EMBL" id="SVD85676.1"/>
    </source>
</evidence>
<keyword evidence="1" id="KW-0472">Membrane</keyword>
<gene>
    <name evidence="2" type="ORF">METZ01_LOCUS438530</name>
</gene>
<reference evidence="2" key="1">
    <citation type="submission" date="2018-05" db="EMBL/GenBank/DDBJ databases">
        <authorList>
            <person name="Lanie J.A."/>
            <person name="Ng W.-L."/>
            <person name="Kazmierczak K.M."/>
            <person name="Andrzejewski T.M."/>
            <person name="Davidsen T.M."/>
            <person name="Wayne K.J."/>
            <person name="Tettelin H."/>
            <person name="Glass J.I."/>
            <person name="Rusch D."/>
            <person name="Podicherti R."/>
            <person name="Tsui H.-C.T."/>
            <person name="Winkler M.E."/>
        </authorList>
    </citation>
    <scope>NUCLEOTIDE SEQUENCE</scope>
</reference>
<accession>A0A382YQV1</accession>
<evidence type="ECO:0000256" key="1">
    <source>
        <dbReference type="SAM" id="Phobius"/>
    </source>
</evidence>
<name>A0A382YQV1_9ZZZZ</name>
<dbReference type="EMBL" id="UINC01177833">
    <property type="protein sequence ID" value="SVD85676.1"/>
    <property type="molecule type" value="Genomic_DNA"/>
</dbReference>
<proteinExistence type="predicted"/>
<keyword evidence="1" id="KW-0812">Transmembrane</keyword>
<feature type="transmembrane region" description="Helical" evidence="1">
    <location>
        <begin position="12"/>
        <end position="32"/>
    </location>
</feature>
<dbReference type="AlphaFoldDB" id="A0A382YQV1"/>